<dbReference type="HOGENOM" id="CLU_143651_0_0_1"/>
<keyword evidence="2" id="KW-1185">Reference proteome</keyword>
<dbReference type="AlphaFoldDB" id="B0D7R3"/>
<dbReference type="Proteomes" id="UP000001194">
    <property type="component" value="Unassembled WGS sequence"/>
</dbReference>
<sequence length="93" mass="9578">MNSSTTSLLLHHNTPSNGRNYDAALSSLMSSYGFAGGVAAMPQKSHKSSKAPQLYPSHPPSFGSSAKNYEAAFGGLSSSFGFGGGVPVLPRKS</sequence>
<accession>B0D7R3</accession>
<evidence type="ECO:0000313" key="2">
    <source>
        <dbReference type="Proteomes" id="UP000001194"/>
    </source>
</evidence>
<dbReference type="EMBL" id="DS547099">
    <property type="protein sequence ID" value="EDR09693.1"/>
    <property type="molecule type" value="Genomic_DNA"/>
</dbReference>
<reference evidence="1 2" key="1">
    <citation type="journal article" date="2008" name="Nature">
        <title>The genome of Laccaria bicolor provides insights into mycorrhizal symbiosis.</title>
        <authorList>
            <person name="Martin F."/>
            <person name="Aerts A."/>
            <person name="Ahren D."/>
            <person name="Brun A."/>
            <person name="Danchin E.G.J."/>
            <person name="Duchaussoy F."/>
            <person name="Gibon J."/>
            <person name="Kohler A."/>
            <person name="Lindquist E."/>
            <person name="Pereda V."/>
            <person name="Salamov A."/>
            <person name="Shapiro H.J."/>
            <person name="Wuyts J."/>
            <person name="Blaudez D."/>
            <person name="Buee M."/>
            <person name="Brokstein P."/>
            <person name="Canbaeck B."/>
            <person name="Cohen D."/>
            <person name="Courty P.E."/>
            <person name="Coutinho P.M."/>
            <person name="Delaruelle C."/>
            <person name="Detter J.C."/>
            <person name="Deveau A."/>
            <person name="DiFazio S."/>
            <person name="Duplessis S."/>
            <person name="Fraissinet-Tachet L."/>
            <person name="Lucic E."/>
            <person name="Frey-Klett P."/>
            <person name="Fourrey C."/>
            <person name="Feussner I."/>
            <person name="Gay G."/>
            <person name="Grimwood J."/>
            <person name="Hoegger P.J."/>
            <person name="Jain P."/>
            <person name="Kilaru S."/>
            <person name="Labbe J."/>
            <person name="Lin Y.C."/>
            <person name="Legue V."/>
            <person name="Le Tacon F."/>
            <person name="Marmeisse R."/>
            <person name="Melayah D."/>
            <person name="Montanini B."/>
            <person name="Muratet M."/>
            <person name="Nehls U."/>
            <person name="Niculita-Hirzel H."/>
            <person name="Oudot-Le Secq M.P."/>
            <person name="Peter M."/>
            <person name="Quesneville H."/>
            <person name="Rajashekar B."/>
            <person name="Reich M."/>
            <person name="Rouhier N."/>
            <person name="Schmutz J."/>
            <person name="Yin T."/>
            <person name="Chalot M."/>
            <person name="Henrissat B."/>
            <person name="Kuees U."/>
            <person name="Lucas S."/>
            <person name="Van de Peer Y."/>
            <person name="Podila G.K."/>
            <person name="Polle A."/>
            <person name="Pukkila P.J."/>
            <person name="Richardson P.M."/>
            <person name="Rouze P."/>
            <person name="Sanders I.R."/>
            <person name="Stajich J.E."/>
            <person name="Tunlid A."/>
            <person name="Tuskan G."/>
            <person name="Grigoriev I.V."/>
        </authorList>
    </citation>
    <scope>NUCLEOTIDE SEQUENCE [LARGE SCALE GENOMIC DNA]</scope>
    <source>
        <strain evidence="2">S238N-H82 / ATCC MYA-4686</strain>
    </source>
</reference>
<protein>
    <submittedName>
        <fullName evidence="1">Predicted protein</fullName>
    </submittedName>
</protein>
<proteinExistence type="predicted"/>
<dbReference type="InParanoid" id="B0D7R3"/>
<organism evidence="2">
    <name type="scientific">Laccaria bicolor (strain S238N-H82 / ATCC MYA-4686)</name>
    <name type="common">Bicoloured deceiver</name>
    <name type="synonym">Laccaria laccata var. bicolor</name>
    <dbReference type="NCBI Taxonomy" id="486041"/>
    <lineage>
        <taxon>Eukaryota</taxon>
        <taxon>Fungi</taxon>
        <taxon>Dikarya</taxon>
        <taxon>Basidiomycota</taxon>
        <taxon>Agaricomycotina</taxon>
        <taxon>Agaricomycetes</taxon>
        <taxon>Agaricomycetidae</taxon>
        <taxon>Agaricales</taxon>
        <taxon>Agaricineae</taxon>
        <taxon>Hydnangiaceae</taxon>
        <taxon>Laccaria</taxon>
    </lineage>
</organism>
<evidence type="ECO:0000313" key="1">
    <source>
        <dbReference type="EMBL" id="EDR09693.1"/>
    </source>
</evidence>
<gene>
    <name evidence="1" type="ORF">LACBIDRAFT_319049</name>
</gene>
<dbReference type="OrthoDB" id="10367562at2759"/>
<dbReference type="KEGG" id="lbc:LACBIDRAFT_319049"/>
<name>B0D7R3_LACBS</name>
<dbReference type="GeneID" id="6075446"/>
<dbReference type="RefSeq" id="XP_001880042.1">
    <property type="nucleotide sequence ID" value="XM_001880007.1"/>
</dbReference>